<keyword evidence="2" id="KW-1185">Reference proteome</keyword>
<organism evidence="1 2">
    <name type="scientific">Austropuccinia psidii MF-1</name>
    <dbReference type="NCBI Taxonomy" id="1389203"/>
    <lineage>
        <taxon>Eukaryota</taxon>
        <taxon>Fungi</taxon>
        <taxon>Dikarya</taxon>
        <taxon>Basidiomycota</taxon>
        <taxon>Pucciniomycotina</taxon>
        <taxon>Pucciniomycetes</taxon>
        <taxon>Pucciniales</taxon>
        <taxon>Sphaerophragmiaceae</taxon>
        <taxon>Austropuccinia</taxon>
    </lineage>
</organism>
<reference evidence="1" key="1">
    <citation type="submission" date="2021-03" db="EMBL/GenBank/DDBJ databases">
        <title>Draft genome sequence of rust myrtle Austropuccinia psidii MF-1, a brazilian biotype.</title>
        <authorList>
            <person name="Quecine M.C."/>
            <person name="Pachon D.M.R."/>
            <person name="Bonatelli M.L."/>
            <person name="Correr F.H."/>
            <person name="Franceschini L.M."/>
            <person name="Leite T.F."/>
            <person name="Margarido G.R.A."/>
            <person name="Almeida C.A."/>
            <person name="Ferrarezi J.A."/>
            <person name="Labate C.A."/>
        </authorList>
    </citation>
    <scope>NUCLEOTIDE SEQUENCE</scope>
    <source>
        <strain evidence="1">MF-1</strain>
    </source>
</reference>
<proteinExistence type="predicted"/>
<dbReference type="InterPro" id="IPR043502">
    <property type="entry name" value="DNA/RNA_pol_sf"/>
</dbReference>
<dbReference type="EMBL" id="AVOT02003974">
    <property type="protein sequence ID" value="MBW0475070.1"/>
    <property type="molecule type" value="Genomic_DNA"/>
</dbReference>
<dbReference type="AlphaFoldDB" id="A0A9Q3C1M0"/>
<comment type="caution">
    <text evidence="1">The sequence shown here is derived from an EMBL/GenBank/DDBJ whole genome shotgun (WGS) entry which is preliminary data.</text>
</comment>
<protein>
    <submittedName>
        <fullName evidence="1">Uncharacterized protein</fullName>
    </submittedName>
</protein>
<dbReference type="SUPFAM" id="SSF56672">
    <property type="entry name" value="DNA/RNA polymerases"/>
    <property type="match status" value="1"/>
</dbReference>
<sequence length="136" mass="16137">MKNDKIFKDLLENFKEATYGPQLTSKIKLNLLQKFRMHKEAFTIGNEPLGNFKVHERELFLDIEIPYTPMLRRPPYRDSLETRKQVENHINEILEMEIIRKIGHNEIVEVPTTVLITWNDGKSRFCGDFRALNNYT</sequence>
<evidence type="ECO:0000313" key="1">
    <source>
        <dbReference type="EMBL" id="MBW0475070.1"/>
    </source>
</evidence>
<evidence type="ECO:0000313" key="2">
    <source>
        <dbReference type="Proteomes" id="UP000765509"/>
    </source>
</evidence>
<gene>
    <name evidence="1" type="ORF">O181_014785</name>
</gene>
<name>A0A9Q3C1M0_9BASI</name>
<dbReference type="Gene3D" id="3.10.10.10">
    <property type="entry name" value="HIV Type 1 Reverse Transcriptase, subunit A, domain 1"/>
    <property type="match status" value="1"/>
</dbReference>
<dbReference type="Proteomes" id="UP000765509">
    <property type="component" value="Unassembled WGS sequence"/>
</dbReference>
<accession>A0A9Q3C1M0</accession>